<evidence type="ECO:0000256" key="8">
    <source>
        <dbReference type="RuleBase" id="RU004005"/>
    </source>
</evidence>
<dbReference type="InterPro" id="IPR047867">
    <property type="entry name" value="Ribosomal_uL22_bac/org-type"/>
</dbReference>
<dbReference type="GO" id="GO:0022625">
    <property type="term" value="C:cytosolic large ribosomal subunit"/>
    <property type="evidence" value="ECO:0007669"/>
    <property type="project" value="TreeGrafter"/>
</dbReference>
<dbReference type="GO" id="GO:0003735">
    <property type="term" value="F:structural constituent of ribosome"/>
    <property type="evidence" value="ECO:0007669"/>
    <property type="project" value="InterPro"/>
</dbReference>
<comment type="subunit">
    <text evidence="7 9">Part of the 50S ribosomal subunit.</text>
</comment>
<dbReference type="Proteomes" id="UP000177507">
    <property type="component" value="Unassembled WGS sequence"/>
</dbReference>
<dbReference type="NCBIfam" id="TIGR01044">
    <property type="entry name" value="rplV_bact"/>
    <property type="match status" value="1"/>
</dbReference>
<dbReference type="AlphaFoldDB" id="A0A1F8ESN9"/>
<keyword evidence="4 7" id="KW-0689">Ribosomal protein</keyword>
<evidence type="ECO:0000313" key="12">
    <source>
        <dbReference type="Proteomes" id="UP000177507"/>
    </source>
</evidence>
<evidence type="ECO:0000256" key="1">
    <source>
        <dbReference type="ARBA" id="ARBA00009451"/>
    </source>
</evidence>
<name>A0A1F8ESN9_9BACT</name>
<accession>A0A1F8ESN9</accession>
<dbReference type="Gene3D" id="3.90.470.10">
    <property type="entry name" value="Ribosomal protein L22/L17"/>
    <property type="match status" value="1"/>
</dbReference>
<dbReference type="HAMAP" id="MF_01331_B">
    <property type="entry name" value="Ribosomal_uL22_B"/>
    <property type="match status" value="1"/>
</dbReference>
<evidence type="ECO:0000256" key="7">
    <source>
        <dbReference type="HAMAP-Rule" id="MF_01331"/>
    </source>
</evidence>
<evidence type="ECO:0000256" key="10">
    <source>
        <dbReference type="RuleBase" id="RU004008"/>
    </source>
</evidence>
<evidence type="ECO:0000256" key="9">
    <source>
        <dbReference type="RuleBase" id="RU004006"/>
    </source>
</evidence>
<dbReference type="PANTHER" id="PTHR13501:SF8">
    <property type="entry name" value="LARGE RIBOSOMAL SUBUNIT PROTEIN UL22M"/>
    <property type="match status" value="1"/>
</dbReference>
<comment type="function">
    <text evidence="7">The globular domain of the protein is located near the polypeptide exit tunnel on the outside of the subunit, while an extended beta-hairpin is found that lines the wall of the exit tunnel in the center of the 70S ribosome.</text>
</comment>
<organism evidence="11 12">
    <name type="scientific">Candidatus Yanofskybacteria bacterium RIFCSPHIGHO2_01_FULL_44_17</name>
    <dbReference type="NCBI Taxonomy" id="1802668"/>
    <lineage>
        <taxon>Bacteria</taxon>
        <taxon>Candidatus Yanofskyibacteriota</taxon>
    </lineage>
</organism>
<keyword evidence="3 7" id="KW-0694">RNA-binding</keyword>
<dbReference type="GO" id="GO:0019843">
    <property type="term" value="F:rRNA binding"/>
    <property type="evidence" value="ECO:0007669"/>
    <property type="project" value="UniProtKB-UniRule"/>
</dbReference>
<dbReference type="InterPro" id="IPR036394">
    <property type="entry name" value="Ribosomal_uL22_sf"/>
</dbReference>
<sequence length="178" mass="19913">MQVISQLNNLRISPRKVRLVARVIKGLDAIAAKYQLDYIIKRSSKPISRLLDSALANAHNNFGLARENLFIKDIVVNEGPKLKRFRPKGFGMTSPLEKKTSKIKIILDEKIPGLKAKPMSKKEVPAEAMEPAIEVKSEQMVKTQADKKPEIRKEIGKKGGTLGRIGGLGKKFFRRKAI</sequence>
<proteinExistence type="inferred from homology"/>
<dbReference type="STRING" id="1802668.A2831_03215"/>
<dbReference type="InterPro" id="IPR001063">
    <property type="entry name" value="Ribosomal_uL22"/>
</dbReference>
<comment type="function">
    <text evidence="7 10">This protein binds specifically to 23S rRNA; its binding is stimulated by other ribosomal proteins, e.g., L4, L17, and L20. It is important during the early stages of 50S assembly. It makes multiple contacts with different domains of the 23S rRNA in the assembled 50S subunit and ribosome.</text>
</comment>
<reference evidence="11 12" key="1">
    <citation type="journal article" date="2016" name="Nat. Commun.">
        <title>Thousands of microbial genomes shed light on interconnected biogeochemical processes in an aquifer system.</title>
        <authorList>
            <person name="Anantharaman K."/>
            <person name="Brown C.T."/>
            <person name="Hug L.A."/>
            <person name="Sharon I."/>
            <person name="Castelle C.J."/>
            <person name="Probst A.J."/>
            <person name="Thomas B.C."/>
            <person name="Singh A."/>
            <person name="Wilkins M.J."/>
            <person name="Karaoz U."/>
            <person name="Brodie E.L."/>
            <person name="Williams K.H."/>
            <person name="Hubbard S.S."/>
            <person name="Banfield J.F."/>
        </authorList>
    </citation>
    <scope>NUCLEOTIDE SEQUENCE [LARGE SCALE GENOMIC DNA]</scope>
</reference>
<comment type="similarity">
    <text evidence="1 7 8">Belongs to the universal ribosomal protein uL22 family.</text>
</comment>
<gene>
    <name evidence="7" type="primary">rplV</name>
    <name evidence="11" type="ORF">A2831_03215</name>
</gene>
<keyword evidence="5 7" id="KW-0687">Ribonucleoprotein</keyword>
<evidence type="ECO:0000313" key="11">
    <source>
        <dbReference type="EMBL" id="OGN03895.1"/>
    </source>
</evidence>
<evidence type="ECO:0000256" key="5">
    <source>
        <dbReference type="ARBA" id="ARBA00023274"/>
    </source>
</evidence>
<dbReference type="SUPFAM" id="SSF54843">
    <property type="entry name" value="Ribosomal protein L22"/>
    <property type="match status" value="1"/>
</dbReference>
<keyword evidence="2 7" id="KW-0699">rRNA-binding</keyword>
<dbReference type="EMBL" id="MGJI01000029">
    <property type="protein sequence ID" value="OGN03895.1"/>
    <property type="molecule type" value="Genomic_DNA"/>
</dbReference>
<dbReference type="PANTHER" id="PTHR13501">
    <property type="entry name" value="CHLOROPLAST 50S RIBOSOMAL PROTEIN L22-RELATED"/>
    <property type="match status" value="1"/>
</dbReference>
<evidence type="ECO:0000256" key="3">
    <source>
        <dbReference type="ARBA" id="ARBA00022884"/>
    </source>
</evidence>
<comment type="caution">
    <text evidence="11">The sequence shown here is derived from an EMBL/GenBank/DDBJ whole genome shotgun (WGS) entry which is preliminary data.</text>
</comment>
<dbReference type="GO" id="GO:0006412">
    <property type="term" value="P:translation"/>
    <property type="evidence" value="ECO:0007669"/>
    <property type="project" value="UniProtKB-UniRule"/>
</dbReference>
<dbReference type="InterPro" id="IPR005727">
    <property type="entry name" value="Ribosomal_uL22_bac/chlpt-type"/>
</dbReference>
<evidence type="ECO:0000256" key="4">
    <source>
        <dbReference type="ARBA" id="ARBA00022980"/>
    </source>
</evidence>
<dbReference type="Pfam" id="PF00237">
    <property type="entry name" value="Ribosomal_L22"/>
    <property type="match status" value="1"/>
</dbReference>
<evidence type="ECO:0000256" key="2">
    <source>
        <dbReference type="ARBA" id="ARBA00022730"/>
    </source>
</evidence>
<evidence type="ECO:0000256" key="6">
    <source>
        <dbReference type="ARBA" id="ARBA00035207"/>
    </source>
</evidence>
<protein>
    <recommendedName>
        <fullName evidence="6 7">Large ribosomal subunit protein uL22</fullName>
    </recommendedName>
</protein>